<keyword evidence="8" id="KW-0547">Nucleotide-binding</keyword>
<gene>
    <name evidence="8" type="ORF">IQ17_06705</name>
</gene>
<evidence type="ECO:0000259" key="7">
    <source>
        <dbReference type="PROSITE" id="PS50929"/>
    </source>
</evidence>
<feature type="transmembrane region" description="Helical" evidence="6">
    <location>
        <begin position="192"/>
        <end position="214"/>
    </location>
</feature>
<dbReference type="PANTHER" id="PTHR11384:SF59">
    <property type="entry name" value="LYSOSOMAL COBALAMIN TRANSPORTER ABCD4"/>
    <property type="match status" value="1"/>
</dbReference>
<evidence type="ECO:0000256" key="5">
    <source>
        <dbReference type="ARBA" id="ARBA00023136"/>
    </source>
</evidence>
<dbReference type="GO" id="GO:0005886">
    <property type="term" value="C:plasma membrane"/>
    <property type="evidence" value="ECO:0007669"/>
    <property type="project" value="UniProtKB-SubCell"/>
</dbReference>
<evidence type="ECO:0000256" key="1">
    <source>
        <dbReference type="ARBA" id="ARBA00004651"/>
    </source>
</evidence>
<feature type="transmembrane region" description="Helical" evidence="6">
    <location>
        <begin position="79"/>
        <end position="98"/>
    </location>
</feature>
<evidence type="ECO:0000313" key="8">
    <source>
        <dbReference type="EMBL" id="TWH94927.1"/>
    </source>
</evidence>
<feature type="transmembrane region" description="Helical" evidence="6">
    <location>
        <begin position="156"/>
        <end position="177"/>
    </location>
</feature>
<keyword evidence="8" id="KW-0067">ATP-binding</keyword>
<dbReference type="PANTHER" id="PTHR11384">
    <property type="entry name" value="ATP-BINDING CASSETTE, SUB-FAMILY D MEMBER"/>
    <property type="match status" value="1"/>
</dbReference>
<keyword evidence="3 6" id="KW-0812">Transmembrane</keyword>
<keyword evidence="2" id="KW-0813">Transport</keyword>
<sequence>MLSKGAYHSPGERQLLLRFWRTARGFWTGKSARWAWLLTVLLVATVLLQLLTQYSLNFWNRDFLNAVERKNGNELLSQALRFIPLAAASLSLAVFSVWGRMTLQRKWRAWLSDELYRYWLERDRFVRLNFVAGDYQAPEYRIAEDGRLATDLPVDLTLGLISSLLTATTFIGILWIVGGNLDIDVSGQTLTIPGYLVLAVIAYSVAVAATTMLIGRQLTQVLEDNKRAEAELRAIGTHWRESGEDKALRPDGRDGLRAMEAALAAVVSAWLKYCWQLMRLTIITHTNSLLTPVIGVLLCTPKYVAGTMLLGEVVQAAAAFVVVQGACSWFTDNYPRLAEWAASANRVASLLLALDKIYQCPTCDESAVDWCEPEARHYSLE</sequence>
<evidence type="ECO:0000256" key="4">
    <source>
        <dbReference type="ARBA" id="ARBA00022989"/>
    </source>
</evidence>
<evidence type="ECO:0000256" key="2">
    <source>
        <dbReference type="ARBA" id="ARBA00022448"/>
    </source>
</evidence>
<dbReference type="GO" id="GO:0005524">
    <property type="term" value="F:ATP binding"/>
    <property type="evidence" value="ECO:0007669"/>
    <property type="project" value="UniProtKB-KW"/>
</dbReference>
<comment type="subcellular location">
    <subcellularLocation>
        <location evidence="1">Cell membrane</location>
        <topology evidence="1">Multi-pass membrane protein</topology>
    </subcellularLocation>
</comment>
<feature type="transmembrane region" description="Helical" evidence="6">
    <location>
        <begin position="34"/>
        <end position="59"/>
    </location>
</feature>
<dbReference type="GO" id="GO:0140359">
    <property type="term" value="F:ABC-type transporter activity"/>
    <property type="evidence" value="ECO:0007669"/>
    <property type="project" value="InterPro"/>
</dbReference>
<dbReference type="Proteomes" id="UP000317176">
    <property type="component" value="Unassembled WGS sequence"/>
</dbReference>
<dbReference type="InterPro" id="IPR036640">
    <property type="entry name" value="ABC1_TM_sf"/>
</dbReference>
<reference evidence="8 9" key="1">
    <citation type="journal article" date="2015" name="Stand. Genomic Sci.">
        <title>Genomic Encyclopedia of Bacterial and Archaeal Type Strains, Phase III: the genomes of soil and plant-associated and newly described type strains.</title>
        <authorList>
            <person name="Whitman W.B."/>
            <person name="Woyke T."/>
            <person name="Klenk H.P."/>
            <person name="Zhou Y."/>
            <person name="Lilburn T.G."/>
            <person name="Beck B.J."/>
            <person name="De Vos P."/>
            <person name="Vandamme P."/>
            <person name="Eisen J.A."/>
            <person name="Garrity G."/>
            <person name="Hugenholtz P."/>
            <person name="Kyrpides N.C."/>
        </authorList>
    </citation>
    <scope>NUCLEOTIDE SEQUENCE [LARGE SCALE GENOMIC DNA]</scope>
    <source>
        <strain evidence="8 9">CGMCC 1.10947</strain>
    </source>
</reference>
<evidence type="ECO:0000256" key="3">
    <source>
        <dbReference type="ARBA" id="ARBA00022692"/>
    </source>
</evidence>
<keyword evidence="5 6" id="KW-0472">Membrane</keyword>
<dbReference type="RefSeq" id="WP_145642516.1">
    <property type="nucleotide sequence ID" value="NZ_CP088014.1"/>
</dbReference>
<dbReference type="EMBL" id="VLKL01000034">
    <property type="protein sequence ID" value="TWH94927.1"/>
    <property type="molecule type" value="Genomic_DNA"/>
</dbReference>
<dbReference type="OrthoDB" id="9810134at2"/>
<dbReference type="PROSITE" id="PS50929">
    <property type="entry name" value="ABC_TM1F"/>
    <property type="match status" value="1"/>
</dbReference>
<name>A0A562KHT1_9BRAD</name>
<feature type="domain" description="ABC transmembrane type-1" evidence="7">
    <location>
        <begin position="40"/>
        <end position="339"/>
    </location>
</feature>
<dbReference type="Pfam" id="PF06472">
    <property type="entry name" value="ABC_membrane_2"/>
    <property type="match status" value="1"/>
</dbReference>
<proteinExistence type="predicted"/>
<protein>
    <submittedName>
        <fullName evidence="8">Putative ATP-binding cassette transporter</fullName>
    </submittedName>
</protein>
<organism evidence="8 9">
    <name type="scientific">Bradyrhizobium daqingense</name>
    <dbReference type="NCBI Taxonomy" id="993502"/>
    <lineage>
        <taxon>Bacteria</taxon>
        <taxon>Pseudomonadati</taxon>
        <taxon>Pseudomonadota</taxon>
        <taxon>Alphaproteobacteria</taxon>
        <taxon>Hyphomicrobiales</taxon>
        <taxon>Nitrobacteraceae</taxon>
        <taxon>Bradyrhizobium</taxon>
    </lineage>
</organism>
<dbReference type="InterPro" id="IPR050835">
    <property type="entry name" value="ABC_transporter_sub-D"/>
</dbReference>
<dbReference type="AlphaFoldDB" id="A0A562KHT1"/>
<evidence type="ECO:0000313" key="9">
    <source>
        <dbReference type="Proteomes" id="UP000317176"/>
    </source>
</evidence>
<dbReference type="SUPFAM" id="SSF90123">
    <property type="entry name" value="ABC transporter transmembrane region"/>
    <property type="match status" value="1"/>
</dbReference>
<keyword evidence="9" id="KW-1185">Reference proteome</keyword>
<dbReference type="InterPro" id="IPR011527">
    <property type="entry name" value="ABC1_TM_dom"/>
</dbReference>
<accession>A0A562KHT1</accession>
<evidence type="ECO:0000256" key="6">
    <source>
        <dbReference type="SAM" id="Phobius"/>
    </source>
</evidence>
<keyword evidence="4 6" id="KW-1133">Transmembrane helix</keyword>
<comment type="caution">
    <text evidence="8">The sequence shown here is derived from an EMBL/GenBank/DDBJ whole genome shotgun (WGS) entry which is preliminary data.</text>
</comment>
<dbReference type="Gene3D" id="1.20.1560.10">
    <property type="entry name" value="ABC transporter type 1, transmembrane domain"/>
    <property type="match status" value="2"/>
</dbReference>